<dbReference type="OrthoDB" id="2802411at2759"/>
<sequence length="188" mass="20468">MCSPDIFLGLIAVLFPPIAVWIKAGICSADSVINLALCCLGYIPGLLHAWYIIAKNPDAADGYEAVDDSEQGQRHHTHHVAYHYAPHGGAHHQQGAGSGRNYGTTGSNITSSDAPTAPSMQYPQQGGQIEYEQWRLQQQNQHQQWQKDYQQHQQQVPATLDDAADGPSNPGVPPTYAEAVRGDNKVQS</sequence>
<accession>A0A161TBV0</accession>
<evidence type="ECO:0000256" key="3">
    <source>
        <dbReference type="ARBA" id="ARBA00022692"/>
    </source>
</evidence>
<gene>
    <name evidence="8" type="ORF">L228DRAFT_105949</name>
</gene>
<comment type="subcellular location">
    <subcellularLocation>
        <location evidence="1">Membrane</location>
    </subcellularLocation>
</comment>
<evidence type="ECO:0000313" key="8">
    <source>
        <dbReference type="EMBL" id="KZF23187.1"/>
    </source>
</evidence>
<evidence type="ECO:0000256" key="6">
    <source>
        <dbReference type="SAM" id="MobiDB-lite"/>
    </source>
</evidence>
<keyword evidence="9" id="KW-1185">Reference proteome</keyword>
<dbReference type="PROSITE" id="PS01309">
    <property type="entry name" value="UPF0057"/>
    <property type="match status" value="1"/>
</dbReference>
<evidence type="ECO:0000256" key="4">
    <source>
        <dbReference type="ARBA" id="ARBA00022989"/>
    </source>
</evidence>
<evidence type="ECO:0000256" key="1">
    <source>
        <dbReference type="ARBA" id="ARBA00004370"/>
    </source>
</evidence>
<protein>
    <submittedName>
        <fullName evidence="8">Uncharacterized protein</fullName>
    </submittedName>
</protein>
<feature type="region of interest" description="Disordered" evidence="6">
    <location>
        <begin position="87"/>
        <end position="125"/>
    </location>
</feature>
<evidence type="ECO:0000256" key="5">
    <source>
        <dbReference type="ARBA" id="ARBA00023136"/>
    </source>
</evidence>
<dbReference type="RefSeq" id="XP_018188742.1">
    <property type="nucleotide sequence ID" value="XM_018328900.1"/>
</dbReference>
<dbReference type="AlphaFoldDB" id="A0A161TBV0"/>
<reference evidence="8 9" key="1">
    <citation type="journal article" date="2016" name="Fungal Biol.">
        <title>The genome of Xylona heveae provides a window into fungal endophytism.</title>
        <authorList>
            <person name="Gazis R."/>
            <person name="Kuo A."/>
            <person name="Riley R."/>
            <person name="LaButti K."/>
            <person name="Lipzen A."/>
            <person name="Lin J."/>
            <person name="Amirebrahimi M."/>
            <person name="Hesse C.N."/>
            <person name="Spatafora J.W."/>
            <person name="Henrissat B."/>
            <person name="Hainaut M."/>
            <person name="Grigoriev I.V."/>
            <person name="Hibbett D.S."/>
        </authorList>
    </citation>
    <scope>NUCLEOTIDE SEQUENCE [LARGE SCALE GENOMIC DNA]</scope>
    <source>
        <strain evidence="8 9">TC161</strain>
    </source>
</reference>
<feature type="transmembrane region" description="Helical" evidence="7">
    <location>
        <begin position="33"/>
        <end position="53"/>
    </location>
</feature>
<evidence type="ECO:0000313" key="9">
    <source>
        <dbReference type="Proteomes" id="UP000076632"/>
    </source>
</evidence>
<organism evidence="8 9">
    <name type="scientific">Xylona heveae (strain CBS 132557 / TC161)</name>
    <dbReference type="NCBI Taxonomy" id="1328760"/>
    <lineage>
        <taxon>Eukaryota</taxon>
        <taxon>Fungi</taxon>
        <taxon>Dikarya</taxon>
        <taxon>Ascomycota</taxon>
        <taxon>Pezizomycotina</taxon>
        <taxon>Xylonomycetes</taxon>
        <taxon>Xylonales</taxon>
        <taxon>Xylonaceae</taxon>
        <taxon>Xylona</taxon>
    </lineage>
</organism>
<dbReference type="InParanoid" id="A0A161TBV0"/>
<evidence type="ECO:0000256" key="2">
    <source>
        <dbReference type="ARBA" id="ARBA00009530"/>
    </source>
</evidence>
<dbReference type="Pfam" id="PF01679">
    <property type="entry name" value="Pmp3"/>
    <property type="match status" value="1"/>
</dbReference>
<dbReference type="Proteomes" id="UP000076632">
    <property type="component" value="Unassembled WGS sequence"/>
</dbReference>
<dbReference type="PANTHER" id="PTHR21659">
    <property type="entry name" value="HYDROPHOBIC PROTEIN RCI2 LOW TEMPERATURE AND SALT RESPONSIVE PROTEIN LTI6 -RELATED"/>
    <property type="match status" value="1"/>
</dbReference>
<comment type="similarity">
    <text evidence="2">Belongs to the UPF0057 (PMP3) family.</text>
</comment>
<dbReference type="InterPro" id="IPR000612">
    <property type="entry name" value="PMP3"/>
</dbReference>
<dbReference type="GO" id="GO:0016020">
    <property type="term" value="C:membrane"/>
    <property type="evidence" value="ECO:0007669"/>
    <property type="project" value="UniProtKB-SubCell"/>
</dbReference>
<dbReference type="PANTHER" id="PTHR21659:SF57">
    <property type="entry name" value="PLASMA MEMBRANE PROTEOLIPID 31"/>
    <property type="match status" value="1"/>
</dbReference>
<feature type="compositionally biased region" description="Low complexity" evidence="6">
    <location>
        <begin position="139"/>
        <end position="155"/>
    </location>
</feature>
<feature type="transmembrane region" description="Helical" evidence="7">
    <location>
        <begin position="6"/>
        <end position="26"/>
    </location>
</feature>
<proteinExistence type="inferred from homology"/>
<feature type="compositionally biased region" description="Polar residues" evidence="6">
    <location>
        <begin position="101"/>
        <end position="125"/>
    </location>
</feature>
<keyword evidence="5 7" id="KW-0472">Membrane</keyword>
<keyword evidence="4 7" id="KW-1133">Transmembrane helix</keyword>
<feature type="region of interest" description="Disordered" evidence="6">
    <location>
        <begin position="139"/>
        <end position="188"/>
    </location>
</feature>
<name>A0A161TBV0_XYLHT</name>
<dbReference type="STRING" id="1328760.A0A161TBV0"/>
<keyword evidence="3 7" id="KW-0812">Transmembrane</keyword>
<evidence type="ECO:0000256" key="7">
    <source>
        <dbReference type="SAM" id="Phobius"/>
    </source>
</evidence>
<dbReference type="EMBL" id="KV407457">
    <property type="protein sequence ID" value="KZF23187.1"/>
    <property type="molecule type" value="Genomic_DNA"/>
</dbReference>
<dbReference type="OMA" id="YPEPPYE"/>
<dbReference type="GeneID" id="28894037"/>